<dbReference type="SUPFAM" id="SSF47954">
    <property type="entry name" value="Cyclin-like"/>
    <property type="match status" value="1"/>
</dbReference>
<gene>
    <name evidence="3" type="ORF">BZG36_02391</name>
</gene>
<dbReference type="OrthoDB" id="244495at2759"/>
<dbReference type="CDD" id="cd20557">
    <property type="entry name" value="CYCLIN_ScPCL1-like"/>
    <property type="match status" value="1"/>
</dbReference>
<dbReference type="PANTHER" id="PTHR15615">
    <property type="match status" value="1"/>
</dbReference>
<dbReference type="GO" id="GO:0016538">
    <property type="term" value="F:cyclin-dependent protein serine/threonine kinase regulator activity"/>
    <property type="evidence" value="ECO:0007669"/>
    <property type="project" value="TreeGrafter"/>
</dbReference>
<evidence type="ECO:0000313" key="4">
    <source>
        <dbReference type="Proteomes" id="UP000242875"/>
    </source>
</evidence>
<feature type="region of interest" description="Disordered" evidence="1">
    <location>
        <begin position="233"/>
        <end position="253"/>
    </location>
</feature>
<sequence length="383" mass="43881">MAQRSTLTSHMSATTAIQLANLCAFMVPFMWYGKECMRWYQPFDPAQPKRNDKDPFAHFGEFCHYMFSKTQISDSCVCLSLKYIQRLKRANPDVKGAPGSEFRLFTVALMLANKFLNDNTYSNKSWAQVSKLNVREINIMEIEFLVALKYNLYCSQKEFGEWHARCQQLGISRIPVQQARSLAKPSPHAMPVHSYRNTVYPCSPPMTPPSQPQYTTPSKLKRSFDDITNSALINTTTSPDIPGVYTPRPVKRTHLTPNYMRPNQYTIPLQISPPYANALFSLDSNGNNIPLNPQRQQLPRTYNLTPPPMVPRQNQEAFETLRFDSIPRFNPWDHSHPYRAQMGGYFNPSVRMADQVSSSDLAMPDALLATQSLEWFNPRHLSV</sequence>
<dbReference type="InterPro" id="IPR036915">
    <property type="entry name" value="Cyclin-like_sf"/>
</dbReference>
<dbReference type="GO" id="GO:0000307">
    <property type="term" value="C:cyclin-dependent protein kinase holoenzyme complex"/>
    <property type="evidence" value="ECO:0007669"/>
    <property type="project" value="TreeGrafter"/>
</dbReference>
<dbReference type="AlphaFoldDB" id="A0A261Y159"/>
<dbReference type="InterPro" id="IPR013922">
    <property type="entry name" value="Cyclin_PHO80-like"/>
</dbReference>
<evidence type="ECO:0000256" key="1">
    <source>
        <dbReference type="SAM" id="MobiDB-lite"/>
    </source>
</evidence>
<dbReference type="Pfam" id="PF08613">
    <property type="entry name" value="Cyclin"/>
    <property type="match status" value="1"/>
</dbReference>
<keyword evidence="2" id="KW-0812">Transmembrane</keyword>
<organism evidence="3 4">
    <name type="scientific">Bifiguratus adelaidae</name>
    <dbReference type="NCBI Taxonomy" id="1938954"/>
    <lineage>
        <taxon>Eukaryota</taxon>
        <taxon>Fungi</taxon>
        <taxon>Fungi incertae sedis</taxon>
        <taxon>Mucoromycota</taxon>
        <taxon>Mucoromycotina</taxon>
        <taxon>Endogonomycetes</taxon>
        <taxon>Endogonales</taxon>
        <taxon>Endogonales incertae sedis</taxon>
        <taxon>Bifiguratus</taxon>
    </lineage>
</organism>
<comment type="caution">
    <text evidence="3">The sequence shown here is derived from an EMBL/GenBank/DDBJ whole genome shotgun (WGS) entry which is preliminary data.</text>
</comment>
<dbReference type="GO" id="GO:0019901">
    <property type="term" value="F:protein kinase binding"/>
    <property type="evidence" value="ECO:0007669"/>
    <property type="project" value="InterPro"/>
</dbReference>
<evidence type="ECO:0000313" key="3">
    <source>
        <dbReference type="EMBL" id="OZJ04357.1"/>
    </source>
</evidence>
<reference evidence="3 4" key="1">
    <citation type="journal article" date="2017" name="Mycologia">
        <title>Bifiguratus adelaidae, gen. et sp. nov., a new member of Mucoromycotina in endophytic and soil-dwelling habitats.</title>
        <authorList>
            <person name="Torres-Cruz T.J."/>
            <person name="Billingsley Tobias T.L."/>
            <person name="Almatruk M."/>
            <person name="Hesse C."/>
            <person name="Kuske C.R."/>
            <person name="Desiro A."/>
            <person name="Benucci G.M."/>
            <person name="Bonito G."/>
            <person name="Stajich J.E."/>
            <person name="Dunlap C."/>
            <person name="Arnold A.E."/>
            <person name="Porras-Alfaro A."/>
        </authorList>
    </citation>
    <scope>NUCLEOTIDE SEQUENCE [LARGE SCALE GENOMIC DNA]</scope>
    <source>
        <strain evidence="3 4">AZ0501</strain>
    </source>
</reference>
<feature type="transmembrane region" description="Helical" evidence="2">
    <location>
        <begin position="12"/>
        <end position="32"/>
    </location>
</feature>
<dbReference type="GO" id="GO:0005634">
    <property type="term" value="C:nucleus"/>
    <property type="evidence" value="ECO:0007669"/>
    <property type="project" value="TreeGrafter"/>
</dbReference>
<keyword evidence="2" id="KW-1133">Transmembrane helix</keyword>
<dbReference type="PANTHER" id="PTHR15615:SF27">
    <property type="entry name" value="PHO85 CYCLIN CLG1"/>
    <property type="match status" value="1"/>
</dbReference>
<evidence type="ECO:0008006" key="5">
    <source>
        <dbReference type="Google" id="ProtNLM"/>
    </source>
</evidence>
<protein>
    <recommendedName>
        <fullName evidence="5">Cyclin N-terminal domain-containing protein</fullName>
    </recommendedName>
</protein>
<name>A0A261Y159_9FUNG</name>
<keyword evidence="4" id="KW-1185">Reference proteome</keyword>
<evidence type="ECO:0000256" key="2">
    <source>
        <dbReference type="SAM" id="Phobius"/>
    </source>
</evidence>
<dbReference type="EMBL" id="MVBO01000044">
    <property type="protein sequence ID" value="OZJ04357.1"/>
    <property type="molecule type" value="Genomic_DNA"/>
</dbReference>
<dbReference type="Gene3D" id="1.10.472.10">
    <property type="entry name" value="Cyclin-like"/>
    <property type="match status" value="1"/>
</dbReference>
<accession>A0A261Y159</accession>
<proteinExistence type="predicted"/>
<dbReference type="Proteomes" id="UP000242875">
    <property type="component" value="Unassembled WGS sequence"/>
</dbReference>
<keyword evidence="2" id="KW-0472">Membrane</keyword>